<gene>
    <name evidence="5" type="ORF">ABMA27_015388</name>
</gene>
<sequence length="112" mass="12824">MGRSSWAVSALVLGTLLCYFHVVFSDSGKIHRYVYNNNGIGVYSFEFETSDGTYRREEGGHSPGNEDLVVRGEYGYIDPNGKRYLVRYVADANGYRPQLDDEDIRFNDRRIV</sequence>
<protein>
    <submittedName>
        <fullName evidence="5">Uncharacterized protein</fullName>
    </submittedName>
</protein>
<feature type="chain" id="PRO_5047443562" evidence="4">
    <location>
        <begin position="26"/>
        <end position="112"/>
    </location>
</feature>
<evidence type="ECO:0000313" key="5">
    <source>
        <dbReference type="EMBL" id="KAL0892200.1"/>
    </source>
</evidence>
<evidence type="ECO:0000256" key="4">
    <source>
        <dbReference type="SAM" id="SignalP"/>
    </source>
</evidence>
<dbReference type="EMBL" id="JBEUOH010000007">
    <property type="protein sequence ID" value="KAL0892200.1"/>
    <property type="molecule type" value="Genomic_DNA"/>
</dbReference>
<name>A0ABR3I7H8_LOXSC</name>
<evidence type="ECO:0000256" key="3">
    <source>
        <dbReference type="PROSITE-ProRule" id="PRU00497"/>
    </source>
</evidence>
<evidence type="ECO:0000256" key="1">
    <source>
        <dbReference type="ARBA" id="ARBA00022460"/>
    </source>
</evidence>
<dbReference type="PANTHER" id="PTHR10380:SF218">
    <property type="entry name" value="ADULT CUTICLE PROTEIN 65AA-RELATED"/>
    <property type="match status" value="1"/>
</dbReference>
<feature type="signal peptide" evidence="4">
    <location>
        <begin position="1"/>
        <end position="25"/>
    </location>
</feature>
<keyword evidence="6" id="KW-1185">Reference proteome</keyword>
<proteinExistence type="predicted"/>
<dbReference type="Proteomes" id="UP001549920">
    <property type="component" value="Unassembled WGS sequence"/>
</dbReference>
<evidence type="ECO:0000313" key="6">
    <source>
        <dbReference type="Proteomes" id="UP001549920"/>
    </source>
</evidence>
<accession>A0ABR3I7H8</accession>
<dbReference type="PRINTS" id="PR00947">
    <property type="entry name" value="CUTICLE"/>
</dbReference>
<dbReference type="InterPro" id="IPR000618">
    <property type="entry name" value="Insect_cuticle"/>
</dbReference>
<evidence type="ECO:0000256" key="2">
    <source>
        <dbReference type="ARBA" id="ARBA00022729"/>
    </source>
</evidence>
<organism evidence="5 6">
    <name type="scientific">Loxostege sticticalis</name>
    <name type="common">Beet webworm moth</name>
    <dbReference type="NCBI Taxonomy" id="481309"/>
    <lineage>
        <taxon>Eukaryota</taxon>
        <taxon>Metazoa</taxon>
        <taxon>Ecdysozoa</taxon>
        <taxon>Arthropoda</taxon>
        <taxon>Hexapoda</taxon>
        <taxon>Insecta</taxon>
        <taxon>Pterygota</taxon>
        <taxon>Neoptera</taxon>
        <taxon>Endopterygota</taxon>
        <taxon>Lepidoptera</taxon>
        <taxon>Glossata</taxon>
        <taxon>Ditrysia</taxon>
        <taxon>Pyraloidea</taxon>
        <taxon>Crambidae</taxon>
        <taxon>Pyraustinae</taxon>
        <taxon>Loxostege</taxon>
    </lineage>
</organism>
<reference evidence="5 6" key="1">
    <citation type="submission" date="2024-06" db="EMBL/GenBank/DDBJ databases">
        <title>A chromosome-level genome assembly of beet webworm, Loxostege sticticalis.</title>
        <authorList>
            <person name="Zhang Y."/>
        </authorList>
    </citation>
    <scope>NUCLEOTIDE SEQUENCE [LARGE SCALE GENOMIC DNA]</scope>
    <source>
        <strain evidence="5">AQ026</strain>
        <tissue evidence="5">Whole body</tissue>
    </source>
</reference>
<dbReference type="PROSITE" id="PS51155">
    <property type="entry name" value="CHIT_BIND_RR_2"/>
    <property type="match status" value="1"/>
</dbReference>
<dbReference type="PANTHER" id="PTHR10380">
    <property type="entry name" value="CUTICLE PROTEIN"/>
    <property type="match status" value="1"/>
</dbReference>
<dbReference type="Pfam" id="PF00379">
    <property type="entry name" value="Chitin_bind_4"/>
    <property type="match status" value="1"/>
</dbReference>
<dbReference type="InterPro" id="IPR031311">
    <property type="entry name" value="CHIT_BIND_RR_consensus"/>
</dbReference>
<dbReference type="PROSITE" id="PS00233">
    <property type="entry name" value="CHIT_BIND_RR_1"/>
    <property type="match status" value="1"/>
</dbReference>
<comment type="caution">
    <text evidence="5">The sequence shown here is derived from an EMBL/GenBank/DDBJ whole genome shotgun (WGS) entry which is preliminary data.</text>
</comment>
<keyword evidence="2 4" id="KW-0732">Signal</keyword>
<keyword evidence="1 3" id="KW-0193">Cuticle</keyword>
<dbReference type="InterPro" id="IPR050468">
    <property type="entry name" value="Cuticle_Struct_Prot"/>
</dbReference>